<gene>
    <name evidence="1" type="ORF">ACFO5I_01610</name>
</gene>
<dbReference type="Pfam" id="PF13419">
    <property type="entry name" value="HAD_2"/>
    <property type="match status" value="1"/>
</dbReference>
<evidence type="ECO:0000313" key="1">
    <source>
        <dbReference type="EMBL" id="MFC4718443.1"/>
    </source>
</evidence>
<dbReference type="NCBIfam" id="TIGR01549">
    <property type="entry name" value="HAD-SF-IA-v1"/>
    <property type="match status" value="1"/>
</dbReference>
<dbReference type="Proteomes" id="UP001595969">
    <property type="component" value="Unassembled WGS sequence"/>
</dbReference>
<keyword evidence="2" id="KW-1185">Reference proteome</keyword>
<organism evidence="1 2">
    <name type="scientific">Enterococcus lemanii</name>
    <dbReference type="NCBI Taxonomy" id="1159752"/>
    <lineage>
        <taxon>Bacteria</taxon>
        <taxon>Bacillati</taxon>
        <taxon>Bacillota</taxon>
        <taxon>Bacilli</taxon>
        <taxon>Lactobacillales</taxon>
        <taxon>Enterococcaceae</taxon>
        <taxon>Enterococcus</taxon>
    </lineage>
</organism>
<dbReference type="Gene3D" id="1.10.150.240">
    <property type="entry name" value="Putative phosphatase, domain 2"/>
    <property type="match status" value="1"/>
</dbReference>
<dbReference type="PANTHER" id="PTHR43434:SF25">
    <property type="entry name" value="PHOSPHOGLYCOLATE PHOSPHATASE"/>
    <property type="match status" value="1"/>
</dbReference>
<keyword evidence="1" id="KW-0378">Hydrolase</keyword>
<protein>
    <submittedName>
        <fullName evidence="1">HAD-IA family hydrolase</fullName>
    </submittedName>
</protein>
<dbReference type="InterPro" id="IPR050155">
    <property type="entry name" value="HAD-like_hydrolase_sf"/>
</dbReference>
<sequence length="203" mass="23240">MYKNYIWDFDGTLYDTYPVMLECILSSLAKDFAISGDAAKIYFLLKNESSAAVAREYALDFTEFTQKFKALEMADLRQPQPFLQVREVLTAIIQRGGQHFILTHRTQQSTAEMLAKEGLNEYFVEIIGSEQPFPRKPNPTSLLYLMDKYQLDPVETVMIGDRKLDVDAGKNAGMQTIFFDNEKILTNIQADHYVTELTQIIAL</sequence>
<dbReference type="InterPro" id="IPR041492">
    <property type="entry name" value="HAD_2"/>
</dbReference>
<reference evidence="2" key="1">
    <citation type="journal article" date="2019" name="Int. J. Syst. Evol. Microbiol.">
        <title>The Global Catalogue of Microorganisms (GCM) 10K type strain sequencing project: providing services to taxonomists for standard genome sequencing and annotation.</title>
        <authorList>
            <consortium name="The Broad Institute Genomics Platform"/>
            <consortium name="The Broad Institute Genome Sequencing Center for Infectious Disease"/>
            <person name="Wu L."/>
            <person name="Ma J."/>
        </authorList>
    </citation>
    <scope>NUCLEOTIDE SEQUENCE [LARGE SCALE GENOMIC DNA]</scope>
    <source>
        <strain evidence="2">CGMCC 1.19032</strain>
    </source>
</reference>
<dbReference type="Gene3D" id="3.40.50.1000">
    <property type="entry name" value="HAD superfamily/HAD-like"/>
    <property type="match status" value="1"/>
</dbReference>
<dbReference type="SUPFAM" id="SSF56784">
    <property type="entry name" value="HAD-like"/>
    <property type="match status" value="1"/>
</dbReference>
<dbReference type="EMBL" id="JBHSGS010000009">
    <property type="protein sequence ID" value="MFC4718443.1"/>
    <property type="molecule type" value="Genomic_DNA"/>
</dbReference>
<dbReference type="InterPro" id="IPR023214">
    <property type="entry name" value="HAD_sf"/>
</dbReference>
<dbReference type="SFLD" id="SFLDG01129">
    <property type="entry name" value="C1.5:_HAD__Beta-PGM__Phosphata"/>
    <property type="match status" value="1"/>
</dbReference>
<dbReference type="InterPro" id="IPR036412">
    <property type="entry name" value="HAD-like_sf"/>
</dbReference>
<proteinExistence type="predicted"/>
<name>A0ABV9MUV2_9ENTE</name>
<accession>A0ABV9MUV2</accession>
<dbReference type="GO" id="GO:0016787">
    <property type="term" value="F:hydrolase activity"/>
    <property type="evidence" value="ECO:0007669"/>
    <property type="project" value="UniProtKB-KW"/>
</dbReference>
<evidence type="ECO:0000313" key="2">
    <source>
        <dbReference type="Proteomes" id="UP001595969"/>
    </source>
</evidence>
<dbReference type="InterPro" id="IPR023198">
    <property type="entry name" value="PGP-like_dom2"/>
</dbReference>
<dbReference type="SFLD" id="SFLDS00003">
    <property type="entry name" value="Haloacid_Dehalogenase"/>
    <property type="match status" value="1"/>
</dbReference>
<dbReference type="InterPro" id="IPR006439">
    <property type="entry name" value="HAD-SF_hydro_IA"/>
</dbReference>
<comment type="caution">
    <text evidence="1">The sequence shown here is derived from an EMBL/GenBank/DDBJ whole genome shotgun (WGS) entry which is preliminary data.</text>
</comment>
<dbReference type="RefSeq" id="WP_204654188.1">
    <property type="nucleotide sequence ID" value="NZ_JAFBFD010000021.1"/>
</dbReference>
<dbReference type="PANTHER" id="PTHR43434">
    <property type="entry name" value="PHOSPHOGLYCOLATE PHOSPHATASE"/>
    <property type="match status" value="1"/>
</dbReference>